<dbReference type="InterPro" id="IPR024653">
    <property type="entry name" value="Peptidase_M10/M27/M57"/>
</dbReference>
<reference evidence="1 2" key="1">
    <citation type="submission" date="2016-11" db="EMBL/GenBank/DDBJ databases">
        <authorList>
            <person name="Jaros S."/>
            <person name="Januszkiewicz K."/>
            <person name="Wedrychowicz H."/>
        </authorList>
    </citation>
    <scope>NUCLEOTIDE SEQUENCE [LARGE SCALE GENOMIC DNA]</scope>
    <source>
        <strain evidence="1 2">DSM 26897</strain>
    </source>
</reference>
<protein>
    <submittedName>
        <fullName evidence="1">Dual-action HEIGH metallo-peptidase</fullName>
    </submittedName>
</protein>
<gene>
    <name evidence="1" type="ORF">SAMN05444008_1151</name>
</gene>
<dbReference type="Pfam" id="PF12388">
    <property type="entry name" value="Peptidase_M57"/>
    <property type="match status" value="1"/>
</dbReference>
<name>A0A1M5FXC1_9BACT</name>
<dbReference type="OrthoDB" id="785995at2"/>
<dbReference type="GO" id="GO:0008237">
    <property type="term" value="F:metallopeptidase activity"/>
    <property type="evidence" value="ECO:0007669"/>
    <property type="project" value="InterPro"/>
</dbReference>
<dbReference type="EMBL" id="FQUO01000015">
    <property type="protein sequence ID" value="SHF96034.1"/>
    <property type="molecule type" value="Genomic_DNA"/>
</dbReference>
<accession>A0A1M5FXC1</accession>
<keyword evidence="2" id="KW-1185">Reference proteome</keyword>
<dbReference type="STRING" id="1302690.BUE76_10315"/>
<dbReference type="AlphaFoldDB" id="A0A1M5FXC1"/>
<organism evidence="1 2">
    <name type="scientific">Cnuella takakiae</name>
    <dbReference type="NCBI Taxonomy" id="1302690"/>
    <lineage>
        <taxon>Bacteria</taxon>
        <taxon>Pseudomonadati</taxon>
        <taxon>Bacteroidota</taxon>
        <taxon>Chitinophagia</taxon>
        <taxon>Chitinophagales</taxon>
        <taxon>Chitinophagaceae</taxon>
        <taxon>Cnuella</taxon>
    </lineage>
</organism>
<dbReference type="RefSeq" id="WP_073045839.1">
    <property type="nucleotide sequence ID" value="NZ_FQUO01000015.1"/>
</dbReference>
<sequence>MKKTIAPFVFGSCMLLLFQACTKNVKEPEANEPVDANTLGLIKAKGFSTSEVQKIEGGYLVEGDIVLTTDDLQTMPTSPNLVIASEEQYRTFNLVNTNGGRREITVSASGSVNAALSTAINNALARYNAQNLNITFRRVGSGGNINIRLVNTRQYIASAGFPSGGNPYNEVKYANAYANYPSGFMTTVIAHEIGHCIGFRHTDYMNRAYSCGGSASNEGSGTVGAVHIPGTPTAADPNSWMLACLGSNTDRPFNANDRTALGYIY</sequence>
<dbReference type="PROSITE" id="PS51257">
    <property type="entry name" value="PROKAR_LIPOPROTEIN"/>
    <property type="match status" value="1"/>
</dbReference>
<proteinExistence type="predicted"/>
<dbReference type="Gene3D" id="3.40.390.10">
    <property type="entry name" value="Collagenase (Catalytic Domain)"/>
    <property type="match status" value="1"/>
</dbReference>
<evidence type="ECO:0000313" key="1">
    <source>
        <dbReference type="EMBL" id="SHF96034.1"/>
    </source>
</evidence>
<evidence type="ECO:0000313" key="2">
    <source>
        <dbReference type="Proteomes" id="UP000184368"/>
    </source>
</evidence>
<dbReference type="SUPFAM" id="SSF55486">
    <property type="entry name" value="Metalloproteases ('zincins'), catalytic domain"/>
    <property type="match status" value="1"/>
</dbReference>
<dbReference type="InterPro" id="IPR024079">
    <property type="entry name" value="MetalloPept_cat_dom_sf"/>
</dbReference>
<dbReference type="Proteomes" id="UP000184368">
    <property type="component" value="Unassembled WGS sequence"/>
</dbReference>